<sequence length="299" mass="32541">MQNEAIRSVEHEIKVYLVNSFTRNNTGGNPAGVALNPPQLSDEQKIAIAKEVGFSETAFVYRGDETDFEVNFFTPEGEVDFCGHATLAVFFTLSSLNLLASGHYTQKTKAGILSVAIDTENVVMEQTLPVSRQAPKIDAVAAALGVNCEVISETGLPIEIFSTGLSDILIPVQFGQLDTLKPNFDAIADLSREFNTIGFHVFELSQDKEITAHCRNFAPLYGINEESATGSSSGALGCYLVKYVFPHKTHFLLEQGRAMQCSSLIHVIIDSTENTISRVRVGGKATMIGSKIITFYTTC</sequence>
<evidence type="ECO:0000313" key="5">
    <source>
        <dbReference type="Proteomes" id="UP000183920"/>
    </source>
</evidence>
<dbReference type="PANTHER" id="PTHR13774:SF39">
    <property type="entry name" value="BIOSYNTHESIS PROTEIN, PUTATIVE-RELATED"/>
    <property type="match status" value="1"/>
</dbReference>
<organism evidence="4 5">
    <name type="scientific">Proteus penneri</name>
    <dbReference type="NCBI Taxonomy" id="102862"/>
    <lineage>
        <taxon>Bacteria</taxon>
        <taxon>Pseudomonadati</taxon>
        <taxon>Pseudomonadota</taxon>
        <taxon>Gammaproteobacteria</taxon>
        <taxon>Enterobacterales</taxon>
        <taxon>Morganellaceae</taxon>
        <taxon>Proteus</taxon>
    </lineage>
</organism>
<reference evidence="5" key="1">
    <citation type="submission" date="2015-06" db="EMBL/GenBank/DDBJ databases">
        <authorList>
            <person name="Urmite Genomes"/>
        </authorList>
    </citation>
    <scope>NUCLEOTIDE SEQUENCE [LARGE SCALE GENOMIC DNA]</scope>
    <source>
        <strain evidence="5">CSUR P1867</strain>
    </source>
</reference>
<dbReference type="GO" id="GO:0005737">
    <property type="term" value="C:cytoplasm"/>
    <property type="evidence" value="ECO:0007669"/>
    <property type="project" value="TreeGrafter"/>
</dbReference>
<dbReference type="AlphaFoldDB" id="A0A0G4Q4M3"/>
<proteinExistence type="inferred from homology"/>
<dbReference type="InterPro" id="IPR003719">
    <property type="entry name" value="Phenazine_PhzF-like"/>
</dbReference>
<dbReference type="GO" id="GO:0016853">
    <property type="term" value="F:isomerase activity"/>
    <property type="evidence" value="ECO:0007669"/>
    <property type="project" value="UniProtKB-KW"/>
</dbReference>
<dbReference type="Pfam" id="PF02567">
    <property type="entry name" value="PhzC-PhzF"/>
    <property type="match status" value="1"/>
</dbReference>
<accession>A0A0G4Q4M3</accession>
<name>A0A0G4Q4M3_9GAMM</name>
<evidence type="ECO:0000256" key="2">
    <source>
        <dbReference type="ARBA" id="ARBA00023235"/>
    </source>
</evidence>
<dbReference type="PIRSF" id="PIRSF016184">
    <property type="entry name" value="PhzC_PhzF"/>
    <property type="match status" value="1"/>
</dbReference>
<gene>
    <name evidence="4" type="primary">yddE_2</name>
    <name evidence="4" type="ORF">BN1804_01176</name>
</gene>
<dbReference type="Proteomes" id="UP000183920">
    <property type="component" value="Unassembled WGS sequence"/>
</dbReference>
<comment type="similarity">
    <text evidence="1">Belongs to the PhzF family.</text>
</comment>
<feature type="active site" evidence="3">
    <location>
        <position position="56"/>
    </location>
</feature>
<evidence type="ECO:0000313" key="4">
    <source>
        <dbReference type="EMBL" id="CRL60878.1"/>
    </source>
</evidence>
<evidence type="ECO:0000256" key="1">
    <source>
        <dbReference type="ARBA" id="ARBA00008270"/>
    </source>
</evidence>
<protein>
    <submittedName>
        <fullName evidence="4">Putative isomerase YddE</fullName>
    </submittedName>
</protein>
<evidence type="ECO:0000256" key="3">
    <source>
        <dbReference type="PIRSR" id="PIRSR016184-1"/>
    </source>
</evidence>
<dbReference type="SUPFAM" id="SSF54506">
    <property type="entry name" value="Diaminopimelate epimerase-like"/>
    <property type="match status" value="1"/>
</dbReference>
<dbReference type="EMBL" id="CVRY01000002">
    <property type="protein sequence ID" value="CRL60878.1"/>
    <property type="molecule type" value="Genomic_DNA"/>
</dbReference>
<dbReference type="RefSeq" id="WP_072063307.1">
    <property type="nucleotide sequence ID" value="NZ_CVRY01000002.1"/>
</dbReference>
<dbReference type="PANTHER" id="PTHR13774">
    <property type="entry name" value="PHENAZINE BIOSYNTHESIS PROTEIN"/>
    <property type="match status" value="1"/>
</dbReference>
<keyword evidence="2 4" id="KW-0413">Isomerase</keyword>
<dbReference type="NCBIfam" id="TIGR00654">
    <property type="entry name" value="PhzF_family"/>
    <property type="match status" value="1"/>
</dbReference>
<dbReference type="Gene3D" id="3.10.310.10">
    <property type="entry name" value="Diaminopimelate Epimerase, Chain A, domain 1"/>
    <property type="match status" value="2"/>
</dbReference>